<gene>
    <name evidence="3" type="ORF">KSP39_PZI000474</name>
</gene>
<dbReference type="GO" id="GO:0003676">
    <property type="term" value="F:nucleic acid binding"/>
    <property type="evidence" value="ECO:0007669"/>
    <property type="project" value="InterPro"/>
</dbReference>
<dbReference type="GO" id="GO:0032039">
    <property type="term" value="C:integrator complex"/>
    <property type="evidence" value="ECO:0007669"/>
    <property type="project" value="InterPro"/>
</dbReference>
<dbReference type="EMBL" id="JBBWWQ010000001">
    <property type="protein sequence ID" value="KAK8957160.1"/>
    <property type="molecule type" value="Genomic_DNA"/>
</dbReference>
<reference evidence="3 4" key="1">
    <citation type="journal article" date="2022" name="Nat. Plants">
        <title>Genomes of leafy and leafless Platanthera orchids illuminate the evolution of mycoheterotrophy.</title>
        <authorList>
            <person name="Li M.H."/>
            <person name="Liu K.W."/>
            <person name="Li Z."/>
            <person name="Lu H.C."/>
            <person name="Ye Q.L."/>
            <person name="Zhang D."/>
            <person name="Wang J.Y."/>
            <person name="Li Y.F."/>
            <person name="Zhong Z.M."/>
            <person name="Liu X."/>
            <person name="Yu X."/>
            <person name="Liu D.K."/>
            <person name="Tu X.D."/>
            <person name="Liu B."/>
            <person name="Hao Y."/>
            <person name="Liao X.Y."/>
            <person name="Jiang Y.T."/>
            <person name="Sun W.H."/>
            <person name="Chen J."/>
            <person name="Chen Y.Q."/>
            <person name="Ai Y."/>
            <person name="Zhai J.W."/>
            <person name="Wu S.S."/>
            <person name="Zhou Z."/>
            <person name="Hsiao Y.Y."/>
            <person name="Wu W.L."/>
            <person name="Chen Y.Y."/>
            <person name="Lin Y.F."/>
            <person name="Hsu J.L."/>
            <person name="Li C.Y."/>
            <person name="Wang Z.W."/>
            <person name="Zhao X."/>
            <person name="Zhong W.Y."/>
            <person name="Ma X.K."/>
            <person name="Ma L."/>
            <person name="Huang J."/>
            <person name="Chen G.Z."/>
            <person name="Huang M.Z."/>
            <person name="Huang L."/>
            <person name="Peng D.H."/>
            <person name="Luo Y.B."/>
            <person name="Zou S.Q."/>
            <person name="Chen S.P."/>
            <person name="Lan S."/>
            <person name="Tsai W.C."/>
            <person name="Van de Peer Y."/>
            <person name="Liu Z.J."/>
        </authorList>
    </citation>
    <scope>NUCLEOTIDE SEQUENCE [LARGE SCALE GENOMIC DNA]</scope>
    <source>
        <strain evidence="3">Lor287</strain>
    </source>
</reference>
<evidence type="ECO:0000313" key="3">
    <source>
        <dbReference type="EMBL" id="KAK8957160.1"/>
    </source>
</evidence>
<dbReference type="Gene3D" id="3.30.70.330">
    <property type="match status" value="1"/>
</dbReference>
<dbReference type="AlphaFoldDB" id="A0AAP0C3N1"/>
<organism evidence="3 4">
    <name type="scientific">Platanthera zijinensis</name>
    <dbReference type="NCBI Taxonomy" id="2320716"/>
    <lineage>
        <taxon>Eukaryota</taxon>
        <taxon>Viridiplantae</taxon>
        <taxon>Streptophyta</taxon>
        <taxon>Embryophyta</taxon>
        <taxon>Tracheophyta</taxon>
        <taxon>Spermatophyta</taxon>
        <taxon>Magnoliopsida</taxon>
        <taxon>Liliopsida</taxon>
        <taxon>Asparagales</taxon>
        <taxon>Orchidaceae</taxon>
        <taxon>Orchidoideae</taxon>
        <taxon>Orchideae</taxon>
        <taxon>Orchidinae</taxon>
        <taxon>Platanthera</taxon>
    </lineage>
</organism>
<evidence type="ECO:0000313" key="4">
    <source>
        <dbReference type="Proteomes" id="UP001418222"/>
    </source>
</evidence>
<dbReference type="Proteomes" id="UP001418222">
    <property type="component" value="Unassembled WGS sequence"/>
</dbReference>
<dbReference type="InterPro" id="IPR027074">
    <property type="entry name" value="Integrator_9su"/>
</dbReference>
<keyword evidence="2" id="KW-0539">Nucleus</keyword>
<comment type="subcellular location">
    <subcellularLocation>
        <location evidence="1">Nucleus</location>
    </subcellularLocation>
</comment>
<dbReference type="InterPro" id="IPR035979">
    <property type="entry name" value="RBD_domain_sf"/>
</dbReference>
<evidence type="ECO:0000256" key="1">
    <source>
        <dbReference type="ARBA" id="ARBA00004123"/>
    </source>
</evidence>
<comment type="caution">
    <text evidence="3">The sequence shown here is derived from an EMBL/GenBank/DDBJ whole genome shotgun (WGS) entry which is preliminary data.</text>
</comment>
<evidence type="ECO:0000256" key="2">
    <source>
        <dbReference type="ARBA" id="ARBA00023242"/>
    </source>
</evidence>
<dbReference type="SUPFAM" id="SSF54928">
    <property type="entry name" value="RNA-binding domain, RBD"/>
    <property type="match status" value="1"/>
</dbReference>
<keyword evidence="4" id="KW-1185">Reference proteome</keyword>
<dbReference type="PANTHER" id="PTHR46094:SF1">
    <property type="entry name" value="INTEGRATOR COMPLEX SUBUNIT 9"/>
    <property type="match status" value="1"/>
</dbReference>
<name>A0AAP0C3N1_9ASPA</name>
<dbReference type="PANTHER" id="PTHR46094">
    <property type="entry name" value="INTEGRATOR COMPLEX SUBUNIT 9"/>
    <property type="match status" value="1"/>
</dbReference>
<dbReference type="InterPro" id="IPR012677">
    <property type="entry name" value="Nucleotide-bd_a/b_plait_sf"/>
</dbReference>
<proteinExistence type="predicted"/>
<evidence type="ECO:0008006" key="5">
    <source>
        <dbReference type="Google" id="ProtNLM"/>
    </source>
</evidence>
<protein>
    <recommendedName>
        <fullName evidence="5">RRM domain-containing protein</fullName>
    </recommendedName>
</protein>
<sequence length="200" mass="22171">MQDRATGNVRGTGFIEFFDSEAMERAINEGKHLIRTSPLVHEDLRRQELVSVFNLFNDLNAARAESNGRLMTGLAARLQSRRLTSKEMASDGLRAKVVLNQGRVLVVCLKKPSLANPRMLLWAYVEVVQLLAGLKMKGMNCSIVKNDRVTVPYDDSRSVCILVSEVALIETSATRTVICTTDAALDELIYKILRSACDGI</sequence>
<dbReference type="GO" id="GO:0034472">
    <property type="term" value="P:snRNA 3'-end processing"/>
    <property type="evidence" value="ECO:0007669"/>
    <property type="project" value="TreeGrafter"/>
</dbReference>
<accession>A0AAP0C3N1</accession>